<dbReference type="EMBL" id="BORW01000002">
    <property type="protein sequence ID" value="GIO66070.1"/>
    <property type="molecule type" value="Genomic_DNA"/>
</dbReference>
<sequence length="122" mass="14495">MDTDKKRYYISVSHHLIQDAPYESAEFEVLMTEAEKTKLMDKLEDLNREDEYTFKRAFIPYKSADHDDAPQEFNDKLIDVYAFLYDIGDEKTKRTIEGMKILGKMRHTDYDHEGYEDSPLNK</sequence>
<gene>
    <name evidence="1" type="ORF">J21TS3_08910</name>
</gene>
<dbReference type="Proteomes" id="UP000680638">
    <property type="component" value="Unassembled WGS sequence"/>
</dbReference>
<protein>
    <recommendedName>
        <fullName evidence="3">Hydrolase</fullName>
    </recommendedName>
</protein>
<proteinExistence type="predicted"/>
<comment type="caution">
    <text evidence="1">The sequence shown here is derived from an EMBL/GenBank/DDBJ whole genome shotgun (WGS) entry which is preliminary data.</text>
</comment>
<organism evidence="1 2">
    <name type="scientific">Paenibacillus cookii</name>
    <dbReference type="NCBI Taxonomy" id="157839"/>
    <lineage>
        <taxon>Bacteria</taxon>
        <taxon>Bacillati</taxon>
        <taxon>Bacillota</taxon>
        <taxon>Bacilli</taxon>
        <taxon>Bacillales</taxon>
        <taxon>Paenibacillaceae</taxon>
        <taxon>Paenibacillus</taxon>
    </lineage>
</organism>
<evidence type="ECO:0000313" key="1">
    <source>
        <dbReference type="EMBL" id="GIO66070.1"/>
    </source>
</evidence>
<name>A0ABQ4LS48_9BACL</name>
<dbReference type="RefSeq" id="WP_036710347.1">
    <property type="nucleotide sequence ID" value="NZ_BORW01000002.1"/>
</dbReference>
<accession>A0ABQ4LS48</accession>
<evidence type="ECO:0008006" key="3">
    <source>
        <dbReference type="Google" id="ProtNLM"/>
    </source>
</evidence>
<evidence type="ECO:0000313" key="2">
    <source>
        <dbReference type="Proteomes" id="UP000680638"/>
    </source>
</evidence>
<reference evidence="1 2" key="1">
    <citation type="submission" date="2021-03" db="EMBL/GenBank/DDBJ databases">
        <title>Antimicrobial resistance genes in bacteria isolated from Japanese honey, and their potential for conferring macrolide and lincosamide resistance in the American foulbrood pathogen Paenibacillus larvae.</title>
        <authorList>
            <person name="Okamoto M."/>
            <person name="Kumagai M."/>
            <person name="Kanamori H."/>
            <person name="Takamatsu D."/>
        </authorList>
    </citation>
    <scope>NUCLEOTIDE SEQUENCE [LARGE SCALE GENOMIC DNA]</scope>
    <source>
        <strain evidence="1 2">J21TS3</strain>
    </source>
</reference>
<keyword evidence="2" id="KW-1185">Reference proteome</keyword>